<dbReference type="SUPFAM" id="SSF52266">
    <property type="entry name" value="SGNH hydrolase"/>
    <property type="match status" value="1"/>
</dbReference>
<dbReference type="Pfam" id="PF00657">
    <property type="entry name" value="Lipase_GDSL"/>
    <property type="match status" value="1"/>
</dbReference>
<dbReference type="Proteomes" id="UP000009011">
    <property type="component" value="Chromosome"/>
</dbReference>
<protein>
    <submittedName>
        <fullName evidence="1">Lipolytic protein G-D-S-L family</fullName>
    </submittedName>
</protein>
<evidence type="ECO:0000313" key="1">
    <source>
        <dbReference type="EMBL" id="AFN74743.1"/>
    </source>
</evidence>
<dbReference type="PATRIC" id="fig|1191523.3.peg.1597"/>
<dbReference type="eggNOG" id="COG2755">
    <property type="taxonomic scope" value="Bacteria"/>
</dbReference>
<evidence type="ECO:0000313" key="2">
    <source>
        <dbReference type="Proteomes" id="UP000009011"/>
    </source>
</evidence>
<proteinExistence type="predicted"/>
<dbReference type="AlphaFoldDB" id="I7A0F6"/>
<dbReference type="CDD" id="cd00229">
    <property type="entry name" value="SGNH_hydrolase"/>
    <property type="match status" value="1"/>
</dbReference>
<dbReference type="InterPro" id="IPR001087">
    <property type="entry name" value="GDSL"/>
</dbReference>
<dbReference type="PANTHER" id="PTHR30383">
    <property type="entry name" value="THIOESTERASE 1/PROTEASE 1/LYSOPHOSPHOLIPASE L1"/>
    <property type="match status" value="1"/>
</dbReference>
<dbReference type="RefSeq" id="WP_014856177.1">
    <property type="nucleotide sequence ID" value="NC_018178.1"/>
</dbReference>
<reference evidence="1 2" key="1">
    <citation type="journal article" date="2013" name="PLoS ONE">
        <title>Genomic analysis of Melioribacter roseus, facultatively anaerobic organotrophic bacterium representing a novel deep lineage within Bacteriodetes/Chlorobi group.</title>
        <authorList>
            <person name="Kadnikov V.V."/>
            <person name="Mardanov A.V."/>
            <person name="Podosokorskaya O.A."/>
            <person name="Gavrilov S.N."/>
            <person name="Kublanov I.V."/>
            <person name="Beletsky A.V."/>
            <person name="Bonch-Osmolovskaya E.A."/>
            <person name="Ravin N.V."/>
        </authorList>
    </citation>
    <scope>NUCLEOTIDE SEQUENCE [LARGE SCALE GENOMIC DNA]</scope>
    <source>
        <strain evidence="2">JCM 17771 / P3M-2</strain>
    </source>
</reference>
<dbReference type="Gene3D" id="3.40.50.1110">
    <property type="entry name" value="SGNH hydrolase"/>
    <property type="match status" value="1"/>
</dbReference>
<dbReference type="InterPro" id="IPR036514">
    <property type="entry name" value="SGNH_hydro_sf"/>
</dbReference>
<dbReference type="EMBL" id="CP003557">
    <property type="protein sequence ID" value="AFN74743.1"/>
    <property type="molecule type" value="Genomic_DNA"/>
</dbReference>
<dbReference type="STRING" id="1191523.MROS_1506"/>
<sequence length="213" mass="23651">MKKKILLSVILAVIMGFNMQQEKIKIVCFGDSITHGAGVEGRGWVEKLSARFDNITFVNAGRNGRKTSDLDELQPVIDGNRDADYFIILLGVNDLKNGNDSLVANCVSNVDSMLSQIKSEIPSAKVIIASPCNINLETMSEINRKKLYNEATQSSLIKLNEEYKKLAERRSAGFIQLYGKVCPENFWDGLHPNEKGHEEIADAVAEFISAMIK</sequence>
<dbReference type="HOGENOM" id="CLU_051989_9_1_10"/>
<accession>I7A0F6</accession>
<dbReference type="GO" id="GO:0016788">
    <property type="term" value="F:hydrolase activity, acting on ester bonds"/>
    <property type="evidence" value="ECO:0007669"/>
    <property type="project" value="UniProtKB-ARBA"/>
</dbReference>
<dbReference type="InterPro" id="IPR051532">
    <property type="entry name" value="Ester_Hydrolysis_Enzymes"/>
</dbReference>
<keyword evidence="2" id="KW-1185">Reference proteome</keyword>
<dbReference type="KEGG" id="mro:MROS_1506"/>
<name>I7A0F6_MELRP</name>
<organism evidence="1 2">
    <name type="scientific">Melioribacter roseus (strain DSM 23840 / JCM 17771 / VKM B-2668 / P3M-2)</name>
    <dbReference type="NCBI Taxonomy" id="1191523"/>
    <lineage>
        <taxon>Bacteria</taxon>
        <taxon>Pseudomonadati</taxon>
        <taxon>Ignavibacteriota</taxon>
        <taxon>Ignavibacteria</taxon>
        <taxon>Ignavibacteriales</taxon>
        <taxon>Melioribacteraceae</taxon>
        <taxon>Melioribacter</taxon>
    </lineage>
</organism>
<dbReference type="OrthoDB" id="9786188at2"/>
<gene>
    <name evidence="1" type="ordered locus">MROS_1506</name>
</gene>